<reference evidence="3" key="1">
    <citation type="journal article" date="2022" name="G3 (Bethesda)">
        <title>High quality genome of the basidiomycete yeast Dioszegia hungarica PDD-24b-2 isolated from cloud water.</title>
        <authorList>
            <person name="Jarrige D."/>
            <person name="Haridas S."/>
            <person name="Bleykasten-Grosshans C."/>
            <person name="Joly M."/>
            <person name="Nadalig T."/>
            <person name="Sancelme M."/>
            <person name="Vuilleumier S."/>
            <person name="Grigoriev I.V."/>
            <person name="Amato P."/>
            <person name="Bringel F."/>
        </authorList>
    </citation>
    <scope>NUCLEOTIDE SEQUENCE</scope>
    <source>
        <strain evidence="3">PDD-24b-2</strain>
    </source>
</reference>
<keyword evidence="2" id="KW-1133">Transmembrane helix</keyword>
<dbReference type="AlphaFoldDB" id="A0AA38H345"/>
<feature type="region of interest" description="Disordered" evidence="1">
    <location>
        <begin position="75"/>
        <end position="102"/>
    </location>
</feature>
<sequence length="851" mass="88978">MIIPPDPEKDPRLFLTSSSTPSLLLPPDSDSDLSPANANAISAVDYPYNPFGDDASVRSGVGGGGDGDIGEFLPPYERRSRGVPGDVPGGLAGGREGETEMRERERSAGYIGITIPSTGHGPGAGMGLGMAGTGMWMGIRGMNIAESEGSITPTASTYASGSTARFPTIPSDTDTAVGAGSSTAKLWEGSSSSPPSSSGATPQQGNRNASASASARWKGKSRAFMGLPTKSESEKDPLSTGTARGTRRSRWWKKYRRWVWGLGILGLVGVGLMIGLLAGLRGTLFKVEGPPVPSGPAWHDVEPGDSRWNMAWADGSMNLTWTQGRDAPPASDGVLTDCNTFTPFNTSDPSTNFSSLSTPYPSNKLWVSTYLIPLQRINMTAVPYTLIPSPDTFSGNSTKSTSGTSGSATAPVPRAATTGFNASTSASASAFPLGLLAQLPILSRGIASSGTVEIIGRDAADEVIQGGSEGNVRVDVVVQYGGAQGVAGIMRVCEVTQTPIVTDGKISNPYTLDPTQLPSFHIIVRLPPSLFSSPSFASSPSSAPSAGAGPPGRPLYIADMALRLDKMGVRVGNLAGIVDFGSWNVTSDRGGAVVDYVAAERVWVQTAENAVRGRFNVSKSLNINSTDSSIVADIILHDPSSTLNTSLSRSFVASRGLPPSSSLNTTTYLPLPPSDLATSLANSTASVLTHNFTHTVNTTFHTTDGLIRLKYISHPPTTALLSWTSLSSGEMDVSVHPNYVGPFAIKNAWGMVRLPPIRSGEYDDPLGTGRRRAIVQGAIGIEDGSLFARGGMNETLLPQSGTTITGAAYWQEGRNGTLTPQAVQQGEEGRRGSQMVCLGGWGDVTLRFDGT</sequence>
<accession>A0AA38H345</accession>
<evidence type="ECO:0000313" key="3">
    <source>
        <dbReference type="EMBL" id="KAI9633318.1"/>
    </source>
</evidence>
<name>A0AA38H345_9TREE</name>
<evidence type="ECO:0000256" key="1">
    <source>
        <dbReference type="SAM" id="MobiDB-lite"/>
    </source>
</evidence>
<feature type="compositionally biased region" description="Polar residues" evidence="1">
    <location>
        <begin position="199"/>
        <end position="208"/>
    </location>
</feature>
<evidence type="ECO:0000313" key="4">
    <source>
        <dbReference type="Proteomes" id="UP001164286"/>
    </source>
</evidence>
<feature type="compositionally biased region" description="Polar residues" evidence="1">
    <location>
        <begin position="155"/>
        <end position="184"/>
    </location>
</feature>
<dbReference type="GeneID" id="77729731"/>
<keyword evidence="4" id="KW-1185">Reference proteome</keyword>
<keyword evidence="2" id="KW-0812">Transmembrane</keyword>
<comment type="caution">
    <text evidence="3">The sequence shown here is derived from an EMBL/GenBank/DDBJ whole genome shotgun (WGS) entry which is preliminary data.</text>
</comment>
<feature type="compositionally biased region" description="Low complexity" evidence="1">
    <location>
        <begin position="15"/>
        <end position="35"/>
    </location>
</feature>
<protein>
    <submittedName>
        <fullName evidence="3">Uncharacterized protein</fullName>
    </submittedName>
</protein>
<dbReference type="RefSeq" id="XP_052943095.1">
    <property type="nucleotide sequence ID" value="XM_053090526.1"/>
</dbReference>
<dbReference type="Proteomes" id="UP001164286">
    <property type="component" value="Unassembled WGS sequence"/>
</dbReference>
<proteinExistence type="predicted"/>
<organism evidence="3 4">
    <name type="scientific">Dioszegia hungarica</name>
    <dbReference type="NCBI Taxonomy" id="4972"/>
    <lineage>
        <taxon>Eukaryota</taxon>
        <taxon>Fungi</taxon>
        <taxon>Dikarya</taxon>
        <taxon>Basidiomycota</taxon>
        <taxon>Agaricomycotina</taxon>
        <taxon>Tremellomycetes</taxon>
        <taxon>Tremellales</taxon>
        <taxon>Bulleribasidiaceae</taxon>
        <taxon>Dioszegia</taxon>
    </lineage>
</organism>
<evidence type="ECO:0000256" key="2">
    <source>
        <dbReference type="SAM" id="Phobius"/>
    </source>
</evidence>
<keyword evidence="2" id="KW-0472">Membrane</keyword>
<feature type="region of interest" description="Disordered" evidence="1">
    <location>
        <begin position="155"/>
        <end position="246"/>
    </location>
</feature>
<feature type="compositionally biased region" description="Basic and acidic residues" evidence="1">
    <location>
        <begin position="1"/>
        <end position="12"/>
    </location>
</feature>
<dbReference type="EMBL" id="JAKWFO010000011">
    <property type="protein sequence ID" value="KAI9633318.1"/>
    <property type="molecule type" value="Genomic_DNA"/>
</dbReference>
<feature type="region of interest" description="Disordered" evidence="1">
    <location>
        <begin position="1"/>
        <end position="36"/>
    </location>
</feature>
<gene>
    <name evidence="3" type="ORF">MKK02DRAFT_39297</name>
</gene>
<feature type="transmembrane region" description="Helical" evidence="2">
    <location>
        <begin position="258"/>
        <end position="280"/>
    </location>
</feature>